<protein>
    <submittedName>
        <fullName evidence="3">Uncharacterized protein</fullName>
    </submittedName>
</protein>
<keyword evidence="1" id="KW-1133">Transmembrane helix</keyword>
<feature type="chain" id="PRO_5045749203" evidence="2">
    <location>
        <begin position="24"/>
        <end position="613"/>
    </location>
</feature>
<comment type="caution">
    <text evidence="3">The sequence shown here is derived from an EMBL/GenBank/DDBJ whole genome shotgun (WGS) entry which is preliminary data.</text>
</comment>
<dbReference type="Proteomes" id="UP001057375">
    <property type="component" value="Unassembled WGS sequence"/>
</dbReference>
<proteinExistence type="predicted"/>
<reference evidence="3" key="1">
    <citation type="submission" date="2022-03" db="EMBL/GenBank/DDBJ databases">
        <title>Draft genome sequence of Aduncisulcus paluster, a free-living microaerophilic Fornicata.</title>
        <authorList>
            <person name="Yuyama I."/>
            <person name="Kume K."/>
            <person name="Tamura T."/>
            <person name="Inagaki Y."/>
            <person name="Hashimoto T."/>
        </authorList>
    </citation>
    <scope>NUCLEOTIDE SEQUENCE</scope>
    <source>
        <strain evidence="3">NY0171</strain>
    </source>
</reference>
<keyword evidence="1" id="KW-0472">Membrane</keyword>
<evidence type="ECO:0000256" key="1">
    <source>
        <dbReference type="SAM" id="Phobius"/>
    </source>
</evidence>
<accession>A0ABQ5K0L5</accession>
<dbReference type="InterPro" id="IPR032942">
    <property type="entry name" value="BPI/LBP/Plunc"/>
</dbReference>
<name>A0ABQ5K0L5_9EUKA</name>
<keyword evidence="1" id="KW-0812">Transmembrane</keyword>
<dbReference type="Gene3D" id="3.15.10.10">
    <property type="entry name" value="Bactericidal permeability-increasing protein, domain 1"/>
    <property type="match status" value="1"/>
</dbReference>
<dbReference type="EMBL" id="BQXS01012530">
    <property type="protein sequence ID" value="GKT24540.1"/>
    <property type="molecule type" value="Genomic_DNA"/>
</dbReference>
<sequence length="613" mass="67232">MMFPSRLILLLLAICVIIPGCFSVFFVGDDGQYGGTPGVLVTFSTAALYDAIFLGLGPYFVSYMDSLQIPDFEQKITFGIGEADVKLSDFTITSFAFFPDDDVLISAEPGIDGVYVKASGASIAVNVGYSIKLLTYPFTSFSGQASLSVGSLGLSATLSVGITPDYDDQSCCDPSDDPSCVACGYLPTFSISQLNIELEDIELTFIGDDNPILQGLSDILESSLVPFLTSALCNAVLDYMSHENIPSSLGLFSPYHYSDYAVFELGFAQAFYIGANYFMLPTFAVGAYGKSSDVRQREDSVDPSYNPISGLPYDVFGSEMEYTISIDSIRSLFYNALYNDRDRNYKGWMATFDTIACVGARAGCVDADGRWTGGDSSAYVIQNGLGRDIDDPPSQFSPLFTTAYWKELLPDLYAACEDCYIDIMYTWGDVNDNAVVPDISMRVDGLDFLYGGFMVEISLVDAVSGDVQVSLDLTSDVSTQGILWCDHAYVNVLQNAGKGQNFEIEECSMDGADDGCVLDVLEWGSLFNVLNILFLDDFFSNPFVQDERGFVYSTRFPINYYFSCVSKEEEVWYDSDGNYAVVSFELQECVCDVGAFDDKSRSDDGYVFCILDV</sequence>
<dbReference type="InterPro" id="IPR017943">
    <property type="entry name" value="Bactericidal_perm-incr_a/b_dom"/>
</dbReference>
<dbReference type="PANTHER" id="PTHR10504">
    <property type="entry name" value="BACTERICIDAL PERMEABILITY-INCREASING BPI PROTEIN-RELATED"/>
    <property type="match status" value="1"/>
</dbReference>
<keyword evidence="4" id="KW-1185">Reference proteome</keyword>
<keyword evidence="2" id="KW-0732">Signal</keyword>
<dbReference type="PANTHER" id="PTHR10504:SF131">
    <property type="entry name" value="BPI2 DOMAIN-CONTAINING PROTEIN"/>
    <property type="match status" value="1"/>
</dbReference>
<evidence type="ECO:0000256" key="2">
    <source>
        <dbReference type="SAM" id="SignalP"/>
    </source>
</evidence>
<evidence type="ECO:0000313" key="4">
    <source>
        <dbReference type="Proteomes" id="UP001057375"/>
    </source>
</evidence>
<organism evidence="3 4">
    <name type="scientific">Aduncisulcus paluster</name>
    <dbReference type="NCBI Taxonomy" id="2918883"/>
    <lineage>
        <taxon>Eukaryota</taxon>
        <taxon>Metamonada</taxon>
        <taxon>Carpediemonas-like organisms</taxon>
        <taxon>Aduncisulcus</taxon>
    </lineage>
</organism>
<feature type="signal peptide" evidence="2">
    <location>
        <begin position="1"/>
        <end position="23"/>
    </location>
</feature>
<dbReference type="SUPFAM" id="SSF55394">
    <property type="entry name" value="Bactericidal permeability-increasing protein, BPI"/>
    <property type="match status" value="1"/>
</dbReference>
<feature type="transmembrane region" description="Helical" evidence="1">
    <location>
        <begin position="39"/>
        <end position="61"/>
    </location>
</feature>
<evidence type="ECO:0000313" key="3">
    <source>
        <dbReference type="EMBL" id="GKT24540.1"/>
    </source>
</evidence>
<gene>
    <name evidence="3" type="ORF">ADUPG1_012766</name>
</gene>